<dbReference type="Proteomes" id="UP000680839">
    <property type="component" value="Chromosome"/>
</dbReference>
<sequence length="277" mass="30818">MHLAQDEARCASSGFLKLASSMKVKSYAGSLKLTFLGTRGEVEARSRRHRRHSSLLVQCDEARIMIDCGTDWLGRLDAVAPTAIVLTHAHPDHAAGLAEGAPCPVYATKVTWDLIRRFPIDGRRRLPLRRSIMIDGVRFKVFPVEHSVRAPAVGFRVSADDGCFFYVPDVAGIPDAAHALRSINVYIGDGATMKRSMVRRKRRTVIGHAPISSQLDWCEKGNVRRAIFTHCGSPIVRGDARKLNAMLRRIGRQHGVEARFACDGDRLSFADSGYRRW</sequence>
<dbReference type="PANTHER" id="PTHR42663">
    <property type="entry name" value="HYDROLASE C777.06C-RELATED-RELATED"/>
    <property type="match status" value="1"/>
</dbReference>
<dbReference type="AlphaFoldDB" id="A0A975NBK1"/>
<organism evidence="2 3">
    <name type="scientific">Bradyrhizobium sediminis</name>
    <dbReference type="NCBI Taxonomy" id="2840469"/>
    <lineage>
        <taxon>Bacteria</taxon>
        <taxon>Pseudomonadati</taxon>
        <taxon>Pseudomonadota</taxon>
        <taxon>Alphaproteobacteria</taxon>
        <taxon>Hyphomicrobiales</taxon>
        <taxon>Nitrobacteraceae</taxon>
        <taxon>Bradyrhizobium</taxon>
    </lineage>
</organism>
<dbReference type="SMART" id="SM00849">
    <property type="entry name" value="Lactamase_B"/>
    <property type="match status" value="1"/>
</dbReference>
<evidence type="ECO:0000313" key="3">
    <source>
        <dbReference type="Proteomes" id="UP000680839"/>
    </source>
</evidence>
<proteinExistence type="predicted"/>
<gene>
    <name evidence="2" type="ORF">KMZ29_20470</name>
</gene>
<accession>A0A975NBK1</accession>
<dbReference type="Pfam" id="PF12706">
    <property type="entry name" value="Lactamase_B_2"/>
    <property type="match status" value="1"/>
</dbReference>
<reference evidence="2" key="1">
    <citation type="submission" date="2021-06" db="EMBL/GenBank/DDBJ databases">
        <title>Bradyrhizobium sp. S2-20-1 Genome sequencing.</title>
        <authorList>
            <person name="Jin L."/>
        </authorList>
    </citation>
    <scope>NUCLEOTIDE SEQUENCE</scope>
    <source>
        <strain evidence="2">S2-20-1</strain>
    </source>
</reference>
<protein>
    <submittedName>
        <fullName evidence="2">MBL fold metallo-hydrolase</fullName>
    </submittedName>
</protein>
<dbReference type="RefSeq" id="WP_215620921.1">
    <property type="nucleotide sequence ID" value="NZ_CP076134.1"/>
</dbReference>
<dbReference type="EMBL" id="CP076134">
    <property type="protein sequence ID" value="QWG12078.1"/>
    <property type="molecule type" value="Genomic_DNA"/>
</dbReference>
<dbReference type="SUPFAM" id="SSF56281">
    <property type="entry name" value="Metallo-hydrolase/oxidoreductase"/>
    <property type="match status" value="1"/>
</dbReference>
<dbReference type="InterPro" id="IPR001279">
    <property type="entry name" value="Metallo-B-lactamas"/>
</dbReference>
<evidence type="ECO:0000259" key="1">
    <source>
        <dbReference type="SMART" id="SM00849"/>
    </source>
</evidence>
<feature type="domain" description="Metallo-beta-lactamase" evidence="1">
    <location>
        <begin position="51"/>
        <end position="208"/>
    </location>
</feature>
<dbReference type="PANTHER" id="PTHR42663:SF6">
    <property type="entry name" value="HYDROLASE C777.06C-RELATED"/>
    <property type="match status" value="1"/>
</dbReference>
<evidence type="ECO:0000313" key="2">
    <source>
        <dbReference type="EMBL" id="QWG12078.1"/>
    </source>
</evidence>
<dbReference type="Gene3D" id="3.60.15.10">
    <property type="entry name" value="Ribonuclease Z/Hydroxyacylglutathione hydrolase-like"/>
    <property type="match status" value="1"/>
</dbReference>
<dbReference type="InterPro" id="IPR036866">
    <property type="entry name" value="RibonucZ/Hydroxyglut_hydro"/>
</dbReference>
<name>A0A975NBK1_9BRAD</name>